<keyword evidence="1" id="KW-0472">Membrane</keyword>
<feature type="transmembrane region" description="Helical" evidence="1">
    <location>
        <begin position="413"/>
        <end position="430"/>
    </location>
</feature>
<name>A0AA86R9W4_9EUKA</name>
<evidence type="ECO:0000313" key="4">
    <source>
        <dbReference type="Proteomes" id="UP001642409"/>
    </source>
</evidence>
<gene>
    <name evidence="2" type="ORF">HINF_LOCUS61731</name>
    <name evidence="3" type="ORF">HINF_LOCUS76888</name>
</gene>
<organism evidence="2">
    <name type="scientific">Hexamita inflata</name>
    <dbReference type="NCBI Taxonomy" id="28002"/>
    <lineage>
        <taxon>Eukaryota</taxon>
        <taxon>Metamonada</taxon>
        <taxon>Diplomonadida</taxon>
        <taxon>Hexamitidae</taxon>
        <taxon>Hexamitinae</taxon>
        <taxon>Hexamita</taxon>
    </lineage>
</organism>
<comment type="caution">
    <text evidence="2">The sequence shown here is derived from an EMBL/GenBank/DDBJ whole genome shotgun (WGS) entry which is preliminary data.</text>
</comment>
<keyword evidence="4" id="KW-1185">Reference proteome</keyword>
<feature type="transmembrane region" description="Helical" evidence="1">
    <location>
        <begin position="436"/>
        <end position="458"/>
    </location>
</feature>
<reference evidence="3 4" key="2">
    <citation type="submission" date="2024-07" db="EMBL/GenBank/DDBJ databases">
        <authorList>
            <person name="Akdeniz Z."/>
        </authorList>
    </citation>
    <scope>NUCLEOTIDE SEQUENCE [LARGE SCALE GENOMIC DNA]</scope>
</reference>
<feature type="transmembrane region" description="Helical" evidence="1">
    <location>
        <begin position="369"/>
        <end position="392"/>
    </location>
</feature>
<reference evidence="2" key="1">
    <citation type="submission" date="2023-06" db="EMBL/GenBank/DDBJ databases">
        <authorList>
            <person name="Kurt Z."/>
        </authorList>
    </citation>
    <scope>NUCLEOTIDE SEQUENCE</scope>
</reference>
<sequence>MICVLQVISSCLVYNTINYVIRIQQPQREAAAYLAYEIKYRDQPVVQRKYIATYLPFTQQETEVVEYGDIESICLTPLNNIVNINQVAIVDQFDQTFLNVINQPYVLFVNASRYKCELDNGQDLYFSKNATNAPLVIYDLDPDFKIRTIDDTKCVLYSEINVSEDKGVVPIQMNTIIVPILLEHKMYDQEFMGAVACIGTTMSTCVQKILPYQYTNPNENIYISRSILIGTDFTLPAVQIEKFNSADTSLTITTGQCTRFVAASFRTMEVPPGSGITYRFSEKSINGRVASFKGPYICVSKIWYCPLMFVNQEDPSLKTSCQQLTVLKDEIDWTNIKSDVGNTVYDYLLTQTVSQVRSYCELTYISKEYTNMLCLFVLIMSVMYFIASCFLVEIRQLIVTRKCPKCIQIIKTMLFYSAAIAFQIISFFTYKNSVFYMLFGVIPFVMGLVYSGIKLYGVNREQNDYEAEKENSEKKMNGCAIMTQILLQYVIFIPFILISVFLNIADVLQMLQYFKMQYYQYRYDKLEVILYVSTLINSWTEKLNSGVFPYVLFAINLINQEIIRSDWFKALITKSDDVVNWRHFGIRLILTIFQYYQNFTYLIIYQSISGLSDVITNQTACIGIQLIISGTLYSLIKFRMIFQYYLYINKTLIKLFMNFIQIFSNLLVCLCSVPLIFASFLTGKFRLVWQYIKMFVFSLTLFIYHILLLVIDPAVCLLIPIVLLIQEFTFPMNFFIQVIGIIPSEETYAKQVNELFEIRPGHLYNKLFKAAQACISGIFLGLLLSVNGNFEMSFYFITIICCGAAYFFIGFFLTNPFGRAIGKRIAAIDAPRFQLTRRDIGDSEEAMSTMADSMKDINADYEHEVEFFQKILVSFVLGGYGYIPGIGPILATFCEYLSDPGLTRSGTFEFSVAYIFKVLTFIFIILSIVTGLKTDSAGYIVFIILFGILVAIDQYDEIASMVNDPRNWEIQKGIDILIKKINWKKCFKCKKQKPVTDTIQVRSEVKSRNGTISSVFIEDTPNSNANQSILMRPVSAEQKSPRKEFHQSKLDIAADVPIDEKSTVWKTSKATDYISEVI</sequence>
<feature type="transmembrane region" description="Helical" evidence="1">
    <location>
        <begin position="479"/>
        <end position="505"/>
    </location>
</feature>
<feature type="transmembrane region" description="Helical" evidence="1">
    <location>
        <begin position="911"/>
        <end position="929"/>
    </location>
</feature>
<accession>A0AA86R9W4</accession>
<keyword evidence="1" id="KW-1133">Transmembrane helix</keyword>
<feature type="transmembrane region" description="Helical" evidence="1">
    <location>
        <begin position="547"/>
        <end position="563"/>
    </location>
</feature>
<dbReference type="AlphaFoldDB" id="A0AA86R9W4"/>
<dbReference type="Proteomes" id="UP001642409">
    <property type="component" value="Unassembled WGS sequence"/>
</dbReference>
<feature type="transmembrane region" description="Helical" evidence="1">
    <location>
        <begin position="656"/>
        <end position="681"/>
    </location>
</feature>
<feature type="transmembrane region" description="Helical" evidence="1">
    <location>
        <begin position="871"/>
        <end position="891"/>
    </location>
</feature>
<feature type="transmembrane region" description="Helical" evidence="1">
    <location>
        <begin position="792"/>
        <end position="814"/>
    </location>
</feature>
<dbReference type="EMBL" id="CAXDID020000731">
    <property type="protein sequence ID" value="CAL6112117.1"/>
    <property type="molecule type" value="Genomic_DNA"/>
</dbReference>
<dbReference type="EMBL" id="CATOUU010001138">
    <property type="protein sequence ID" value="CAI9974086.1"/>
    <property type="molecule type" value="Genomic_DNA"/>
</dbReference>
<evidence type="ECO:0000313" key="2">
    <source>
        <dbReference type="EMBL" id="CAI9974086.1"/>
    </source>
</evidence>
<evidence type="ECO:0000313" key="3">
    <source>
        <dbReference type="EMBL" id="CAL6112117.1"/>
    </source>
</evidence>
<feature type="transmembrane region" description="Helical" evidence="1">
    <location>
        <begin position="936"/>
        <end position="955"/>
    </location>
</feature>
<evidence type="ECO:0000256" key="1">
    <source>
        <dbReference type="SAM" id="Phobius"/>
    </source>
</evidence>
<keyword evidence="1" id="KW-0812">Transmembrane</keyword>
<proteinExistence type="predicted"/>
<protein>
    <submittedName>
        <fullName evidence="2">Uncharacterized protein</fullName>
    </submittedName>
</protein>
<feature type="transmembrane region" description="Helical" evidence="1">
    <location>
        <begin position="614"/>
        <end position="636"/>
    </location>
</feature>
<feature type="transmembrane region" description="Helical" evidence="1">
    <location>
        <begin position="584"/>
        <end position="608"/>
    </location>
</feature>